<gene>
    <name evidence="3" type="ordered locus">Desku_0729</name>
</gene>
<dbReference type="InterPro" id="IPR036390">
    <property type="entry name" value="WH_DNA-bd_sf"/>
</dbReference>
<name>A0AAU8PRS2_DESK7</name>
<dbReference type="Pfam" id="PF12802">
    <property type="entry name" value="MarR_2"/>
    <property type="match status" value="1"/>
</dbReference>
<keyword evidence="4" id="KW-1185">Reference proteome</keyword>
<dbReference type="EMBL" id="CP002770">
    <property type="protein sequence ID" value="AEG14336.1"/>
    <property type="molecule type" value="Genomic_DNA"/>
</dbReference>
<dbReference type="InterPro" id="IPR036388">
    <property type="entry name" value="WH-like_DNA-bd_sf"/>
</dbReference>
<dbReference type="InterPro" id="IPR000835">
    <property type="entry name" value="HTH_MarR-typ"/>
</dbReference>
<protein>
    <recommendedName>
        <fullName evidence="2">HTH marR-type domain-containing protein</fullName>
    </recommendedName>
</protein>
<feature type="domain" description="HTH marR-type" evidence="2">
    <location>
        <begin position="350"/>
        <end position="393"/>
    </location>
</feature>
<dbReference type="SUPFAM" id="SSF46785">
    <property type="entry name" value="Winged helix' DNA-binding domain"/>
    <property type="match status" value="1"/>
</dbReference>
<reference evidence="4" key="1">
    <citation type="submission" date="2011-05" db="EMBL/GenBank/DDBJ databases">
        <title>Complete sequence of Desulfotomaculum kuznetsovii DSM 6115.</title>
        <authorList>
            <person name="Lucas S."/>
            <person name="Han J."/>
            <person name="Lapidus A."/>
            <person name="Cheng J.-F."/>
            <person name="Goodwin L."/>
            <person name="Pitluck S."/>
            <person name="Peters L."/>
            <person name="Mikhailova N."/>
            <person name="Lu M."/>
            <person name="Saunders E."/>
            <person name="Han C."/>
            <person name="Tapia R."/>
            <person name="Land M."/>
            <person name="Hauser L."/>
            <person name="Kyrpides N."/>
            <person name="Ivanova N."/>
            <person name="Pagani I."/>
            <person name="Nazina T."/>
            <person name="Ivanova A."/>
            <person name="Parshina S."/>
            <person name="Kuever J."/>
            <person name="Muyzer G."/>
            <person name="Plugge C."/>
            <person name="Stams A."/>
            <person name="Woyke T."/>
        </authorList>
    </citation>
    <scope>NUCLEOTIDE SEQUENCE [LARGE SCALE GENOMIC DNA]</scope>
    <source>
        <strain evidence="4">DSM 6115 / VKM B-1805 / 17</strain>
    </source>
</reference>
<evidence type="ECO:0000259" key="2">
    <source>
        <dbReference type="Pfam" id="PF12802"/>
    </source>
</evidence>
<proteinExistence type="predicted"/>
<dbReference type="Pfam" id="PF13148">
    <property type="entry name" value="DUF3987"/>
    <property type="match status" value="1"/>
</dbReference>
<sequence length="409" mass="45808">MSERPLPVTADSTSRKTRTVPQPPGFVSEFVEWASGVTDAPLEFLVGAALSCLSVAVGNRSVVNDRIHGNLWLLLIGPSSVARKTTSINLARLLCRKAGLPIFPDRITPESFYESLVSNPEGLFTLAELSGWLGHMNRNYAQGLKSDLTELYDCNHFERMRKTTRGKVVKYVIEKPYICLLTASTQEWLEAVIKEDDSAGGFLPRFHFFLGTSRTEYYIPPRLSVPDELVVHLRRVASVRGQVSIEKDPAVVDAASEYYIRWAQEFNARTNEMTIPHIHSYAERIKTSVFKIALLLDADTCASSGASEFRSWTLPAVQWACAFGDYFLSTAHEVLSRLAFSDFERLARKVLDIISAKKGGITQRDLLRAAKVPKSALSEVIDYLIESELIERHQVVSRGPKTYVYISKL</sequence>
<evidence type="ECO:0000256" key="1">
    <source>
        <dbReference type="SAM" id="MobiDB-lite"/>
    </source>
</evidence>
<dbReference type="Proteomes" id="UP000009229">
    <property type="component" value="Chromosome"/>
</dbReference>
<organism evidence="3 4">
    <name type="scientific">Desulfofundulus kuznetsovii (strain DSM 6115 / VKM B-1805 / 17)</name>
    <name type="common">Desulfotomaculum kuznetsovii</name>
    <dbReference type="NCBI Taxonomy" id="760568"/>
    <lineage>
        <taxon>Bacteria</taxon>
        <taxon>Bacillati</taxon>
        <taxon>Bacillota</taxon>
        <taxon>Clostridia</taxon>
        <taxon>Eubacteriales</taxon>
        <taxon>Peptococcaceae</taxon>
        <taxon>Desulfofundulus</taxon>
    </lineage>
</organism>
<evidence type="ECO:0000313" key="3">
    <source>
        <dbReference type="EMBL" id="AEG14336.1"/>
    </source>
</evidence>
<dbReference type="InterPro" id="IPR025048">
    <property type="entry name" value="DUF3987"/>
</dbReference>
<accession>A0AAU8PRS2</accession>
<dbReference type="AlphaFoldDB" id="A0AAU8PRS2"/>
<dbReference type="KEGG" id="dku:Desku_0729"/>
<dbReference type="GO" id="GO:0003700">
    <property type="term" value="F:DNA-binding transcription factor activity"/>
    <property type="evidence" value="ECO:0007669"/>
    <property type="project" value="InterPro"/>
</dbReference>
<feature type="region of interest" description="Disordered" evidence="1">
    <location>
        <begin position="1"/>
        <end position="21"/>
    </location>
</feature>
<dbReference type="Gene3D" id="1.10.10.10">
    <property type="entry name" value="Winged helix-like DNA-binding domain superfamily/Winged helix DNA-binding domain"/>
    <property type="match status" value="1"/>
</dbReference>
<evidence type="ECO:0000313" key="4">
    <source>
        <dbReference type="Proteomes" id="UP000009229"/>
    </source>
</evidence>